<keyword evidence="4" id="KW-1185">Reference proteome</keyword>
<dbReference type="KEGG" id="nps:KRR39_15660"/>
<evidence type="ECO:0000313" key="3">
    <source>
        <dbReference type="EMBL" id="QWZ06942.1"/>
    </source>
</evidence>
<name>A0A975SW73_9ACTN</name>
<gene>
    <name evidence="3" type="ORF">KRR39_15660</name>
</gene>
<evidence type="ECO:0000256" key="1">
    <source>
        <dbReference type="PROSITE-ProRule" id="PRU01251"/>
    </source>
</evidence>
<accession>A0A975SW73</accession>
<protein>
    <recommendedName>
        <fullName evidence="2">Clp R domain-containing protein</fullName>
    </recommendedName>
</protein>
<proteinExistence type="predicted"/>
<feature type="domain" description="Clp R" evidence="2">
    <location>
        <begin position="2"/>
        <end position="177"/>
    </location>
</feature>
<dbReference type="Pfam" id="PF02861">
    <property type="entry name" value="Clp_N"/>
    <property type="match status" value="2"/>
</dbReference>
<dbReference type="PROSITE" id="PS51903">
    <property type="entry name" value="CLP_R"/>
    <property type="match status" value="1"/>
</dbReference>
<evidence type="ECO:0000313" key="4">
    <source>
        <dbReference type="Proteomes" id="UP000683575"/>
    </source>
</evidence>
<reference evidence="3" key="1">
    <citation type="submission" date="2021-06" db="EMBL/GenBank/DDBJ databases">
        <title>Complete genome sequence of Nocardioides sp. G188.</title>
        <authorList>
            <person name="Im W.-T."/>
        </authorList>
    </citation>
    <scope>NUCLEOTIDE SEQUENCE</scope>
    <source>
        <strain evidence="3">G188</strain>
    </source>
</reference>
<keyword evidence="1" id="KW-0677">Repeat</keyword>
<organism evidence="3 4">
    <name type="scientific">Nocardioides panacis</name>
    <dbReference type="NCBI Taxonomy" id="2849501"/>
    <lineage>
        <taxon>Bacteria</taxon>
        <taxon>Bacillati</taxon>
        <taxon>Actinomycetota</taxon>
        <taxon>Actinomycetes</taxon>
        <taxon>Propionibacteriales</taxon>
        <taxon>Nocardioidaceae</taxon>
        <taxon>Nocardioides</taxon>
    </lineage>
</organism>
<dbReference type="EMBL" id="CP077062">
    <property type="protein sequence ID" value="QWZ06942.1"/>
    <property type="molecule type" value="Genomic_DNA"/>
</dbReference>
<dbReference type="AlphaFoldDB" id="A0A975SW73"/>
<dbReference type="Proteomes" id="UP000683575">
    <property type="component" value="Chromosome"/>
</dbReference>
<dbReference type="RefSeq" id="WP_216938330.1">
    <property type="nucleotide sequence ID" value="NZ_CP077062.1"/>
</dbReference>
<dbReference type="InterPro" id="IPR004176">
    <property type="entry name" value="Clp_R_N"/>
</dbReference>
<sequence>MFERFTRPARQVVEQAALVARDATAAETRPEHLLAALLADEQCLATRVLAGLGAAPADLRAELDRLRMQYVDGLDADDAAALQAIGIDLDEVVRRIDRNLGGALPASRPPRFGRGSKKALELALREAIALRHNYIGTEHLLLGLVRGGDRVVLDTLGAFGIERAGLRDAVVAAVRQAGEQTG</sequence>
<evidence type="ECO:0000259" key="2">
    <source>
        <dbReference type="PROSITE" id="PS51903"/>
    </source>
</evidence>